<evidence type="ECO:0000256" key="7">
    <source>
        <dbReference type="PROSITE-ProRule" id="PRU00042"/>
    </source>
</evidence>
<dbReference type="GO" id="GO:0003700">
    <property type="term" value="F:DNA-binding transcription factor activity"/>
    <property type="evidence" value="ECO:0000318"/>
    <property type="project" value="GO_Central"/>
</dbReference>
<dbReference type="InParanoid" id="A0A0Q3JLR1"/>
<reference evidence="10" key="2">
    <citation type="submission" date="2017-06" db="EMBL/GenBank/DDBJ databases">
        <title>WGS assembly of Brachypodium distachyon.</title>
        <authorList>
            <consortium name="The International Brachypodium Initiative"/>
            <person name="Lucas S."/>
            <person name="Harmon-Smith M."/>
            <person name="Lail K."/>
            <person name="Tice H."/>
            <person name="Grimwood J."/>
            <person name="Bruce D."/>
            <person name="Barry K."/>
            <person name="Shu S."/>
            <person name="Lindquist E."/>
            <person name="Wang M."/>
            <person name="Pitluck S."/>
            <person name="Vogel J.P."/>
            <person name="Garvin D.F."/>
            <person name="Mockler T.C."/>
            <person name="Schmutz J."/>
            <person name="Rokhsar D."/>
            <person name="Bevan M.W."/>
        </authorList>
    </citation>
    <scope>NUCLEOTIDE SEQUENCE</scope>
    <source>
        <strain evidence="10">Bd21</strain>
    </source>
</reference>
<dbReference type="GO" id="GO:0005634">
    <property type="term" value="C:nucleus"/>
    <property type="evidence" value="ECO:0000318"/>
    <property type="project" value="GO_Central"/>
</dbReference>
<evidence type="ECO:0000256" key="1">
    <source>
        <dbReference type="ARBA" id="ARBA00022723"/>
    </source>
</evidence>
<evidence type="ECO:0000256" key="3">
    <source>
        <dbReference type="ARBA" id="ARBA00022771"/>
    </source>
</evidence>
<feature type="region of interest" description="Disordered" evidence="8">
    <location>
        <begin position="552"/>
        <end position="575"/>
    </location>
</feature>
<keyword evidence="3 7" id="KW-0863">Zinc-finger</keyword>
<feature type="domain" description="C2H2-type" evidence="9">
    <location>
        <begin position="385"/>
        <end position="412"/>
    </location>
</feature>
<keyword evidence="5" id="KW-0805">Transcription regulation</keyword>
<dbReference type="PROSITE" id="PS00028">
    <property type="entry name" value="ZINC_FINGER_C2H2_1"/>
    <property type="match status" value="3"/>
</dbReference>
<dbReference type="InterPro" id="IPR013087">
    <property type="entry name" value="Znf_C2H2_type"/>
</dbReference>
<keyword evidence="2" id="KW-0677">Repeat</keyword>
<evidence type="ECO:0000256" key="8">
    <source>
        <dbReference type="SAM" id="MobiDB-lite"/>
    </source>
</evidence>
<dbReference type="Proteomes" id="UP000008810">
    <property type="component" value="Chromosome 1"/>
</dbReference>
<dbReference type="Gramene" id="KQK13020">
    <property type="protein sequence ID" value="KQK13020"/>
    <property type="gene ID" value="BRADI_1g07492v3"/>
</dbReference>
<reference evidence="10 11" key="1">
    <citation type="journal article" date="2010" name="Nature">
        <title>Genome sequencing and analysis of the model grass Brachypodium distachyon.</title>
        <authorList>
            <consortium name="International Brachypodium Initiative"/>
        </authorList>
    </citation>
    <scope>NUCLEOTIDE SEQUENCE [LARGE SCALE GENOMIC DNA]</scope>
    <source>
        <strain evidence="10 11">Bd21</strain>
    </source>
</reference>
<dbReference type="PANTHER" id="PTHR45988:SF80">
    <property type="entry name" value="C2H2-TYPE DOMAIN-CONTAINING PROTEIN"/>
    <property type="match status" value="1"/>
</dbReference>
<feature type="domain" description="C2H2-type" evidence="9">
    <location>
        <begin position="79"/>
        <end position="101"/>
    </location>
</feature>
<evidence type="ECO:0000256" key="4">
    <source>
        <dbReference type="ARBA" id="ARBA00022833"/>
    </source>
</evidence>
<dbReference type="Gene3D" id="3.30.160.60">
    <property type="entry name" value="Classic Zinc Finger"/>
    <property type="match status" value="1"/>
</dbReference>
<accession>A0A0Q3JLR1</accession>
<dbReference type="PANTHER" id="PTHR45988">
    <property type="entry name" value="C2H2 TYPE ZINC FINGER TRANSCRIPTION FACTOR FAMILY-RELATED"/>
    <property type="match status" value="1"/>
</dbReference>
<dbReference type="GO" id="GO:0000976">
    <property type="term" value="F:transcription cis-regulatory region binding"/>
    <property type="evidence" value="ECO:0000318"/>
    <property type="project" value="GO_Central"/>
</dbReference>
<evidence type="ECO:0000313" key="10">
    <source>
        <dbReference type="EMBL" id="KQK13020.1"/>
    </source>
</evidence>
<dbReference type="OrthoDB" id="6077919at2759"/>
<proteinExistence type="predicted"/>
<dbReference type="InterPro" id="IPR036236">
    <property type="entry name" value="Znf_C2H2_sf"/>
</dbReference>
<evidence type="ECO:0000256" key="2">
    <source>
        <dbReference type="ARBA" id="ARBA00022737"/>
    </source>
</evidence>
<sequence length="575" mass="59461">MDARAYYLQAAEAAATVTTQAAARATAGGEVAARTFYFQARQGRAAGDDAPPPPPRHGQSLSIINGGGAAAEGADLRDLICPECDKVFPSDKAMYGHLRSHPEKGYKGATRPAPNPTAGSVAGAGDAKKRRRKVARRKNRAAASGLSIKWPVTAKRGRLPLAPTAGAGSAASSSSSVSTAVLESSFSFCSQEVEAAMILLQLSGFRGGGGEPEEELPVAVSQSQIVLQAADQLELVPADHVQNVAMLDAPEVEKQPVMPDHVSVSDAGAWLPMMPGHGSAGAALWEADKSVPPVAVEHMFGIITESSASLAAAIEQAKVAAASSPEARDKKLGKLVVSDAKKPMKKRRLLHDIEIQAAHSSEPAEAADAMTRARRIPSPASDRSFVCPRCDKQFPTYQALGGHMASHNRANKYGPDGQQHRQLVAQLAVQSLMASQGGANAIPRANAAIASGNTATTGGTNAAAADASSGLGLQIILPPPPTAPIRLAPPAAYQCSRCELVFRTGQALGGHKRRHWIADKVRAEADATRAAIVAAAAEAVAAATPAVAAEAAVSAPAAPRGDPRDFDLNEMPSEE</sequence>
<evidence type="ECO:0000259" key="9">
    <source>
        <dbReference type="PROSITE" id="PS50157"/>
    </source>
</evidence>
<evidence type="ECO:0000256" key="5">
    <source>
        <dbReference type="ARBA" id="ARBA00023015"/>
    </source>
</evidence>
<reference evidence="11" key="3">
    <citation type="submission" date="2018-08" db="UniProtKB">
        <authorList>
            <consortium name="EnsemblPlants"/>
        </authorList>
    </citation>
    <scope>IDENTIFICATION</scope>
    <source>
        <strain evidence="11">cv. Bd21</strain>
    </source>
</reference>
<feature type="domain" description="C2H2-type" evidence="9">
    <location>
        <begin position="493"/>
        <end position="515"/>
    </location>
</feature>
<keyword evidence="1" id="KW-0479">Metal-binding</keyword>
<dbReference type="InterPro" id="IPR044653">
    <property type="entry name" value="AZF1/2/3-like"/>
</dbReference>
<evidence type="ECO:0000256" key="6">
    <source>
        <dbReference type="ARBA" id="ARBA00023163"/>
    </source>
</evidence>
<dbReference type="Pfam" id="PF13912">
    <property type="entry name" value="zf-C2H2_6"/>
    <property type="match status" value="3"/>
</dbReference>
<gene>
    <name evidence="10" type="ORF">BRADI_1g07492v3</name>
</gene>
<feature type="region of interest" description="Disordered" evidence="8">
    <location>
        <begin position="105"/>
        <end position="142"/>
    </location>
</feature>
<dbReference type="SMART" id="SM00355">
    <property type="entry name" value="ZnF_C2H2"/>
    <property type="match status" value="3"/>
</dbReference>
<organism evidence="10">
    <name type="scientific">Brachypodium distachyon</name>
    <name type="common">Purple false brome</name>
    <name type="synonym">Trachynia distachya</name>
    <dbReference type="NCBI Taxonomy" id="15368"/>
    <lineage>
        <taxon>Eukaryota</taxon>
        <taxon>Viridiplantae</taxon>
        <taxon>Streptophyta</taxon>
        <taxon>Embryophyta</taxon>
        <taxon>Tracheophyta</taxon>
        <taxon>Spermatophyta</taxon>
        <taxon>Magnoliopsida</taxon>
        <taxon>Liliopsida</taxon>
        <taxon>Poales</taxon>
        <taxon>Poaceae</taxon>
        <taxon>BOP clade</taxon>
        <taxon>Pooideae</taxon>
        <taxon>Stipodae</taxon>
        <taxon>Brachypodieae</taxon>
        <taxon>Brachypodium</taxon>
    </lineage>
</organism>
<keyword evidence="6" id="KW-0804">Transcription</keyword>
<evidence type="ECO:0000313" key="12">
    <source>
        <dbReference type="Proteomes" id="UP000008810"/>
    </source>
</evidence>
<dbReference type="STRING" id="15368.A0A0Q3JLR1"/>
<name>A0A0Q3JLR1_BRADI</name>
<dbReference type="EMBL" id="CM000880">
    <property type="protein sequence ID" value="KQK13020.1"/>
    <property type="molecule type" value="Genomic_DNA"/>
</dbReference>
<dbReference type="AlphaFoldDB" id="A0A0Q3JLR1"/>
<evidence type="ECO:0000313" key="11">
    <source>
        <dbReference type="EnsemblPlants" id="KQK13020"/>
    </source>
</evidence>
<dbReference type="GO" id="GO:0006355">
    <property type="term" value="P:regulation of DNA-templated transcription"/>
    <property type="evidence" value="ECO:0000318"/>
    <property type="project" value="GO_Central"/>
</dbReference>
<protein>
    <recommendedName>
        <fullName evidence="9">C2H2-type domain-containing protein</fullName>
    </recommendedName>
</protein>
<keyword evidence="12" id="KW-1185">Reference proteome</keyword>
<keyword evidence="4" id="KW-0862">Zinc</keyword>
<dbReference type="SUPFAM" id="SSF57667">
    <property type="entry name" value="beta-beta-alpha zinc fingers"/>
    <property type="match status" value="1"/>
</dbReference>
<dbReference type="PROSITE" id="PS50157">
    <property type="entry name" value="ZINC_FINGER_C2H2_2"/>
    <property type="match status" value="3"/>
</dbReference>
<feature type="compositionally biased region" description="Basic residues" evidence="8">
    <location>
        <begin position="128"/>
        <end position="140"/>
    </location>
</feature>
<dbReference type="EnsemblPlants" id="KQK13020">
    <property type="protein sequence ID" value="KQK13020"/>
    <property type="gene ID" value="BRADI_1g07492v3"/>
</dbReference>
<dbReference type="GO" id="GO:0008270">
    <property type="term" value="F:zinc ion binding"/>
    <property type="evidence" value="ECO:0007669"/>
    <property type="project" value="UniProtKB-KW"/>
</dbReference>